<keyword evidence="6 13" id="KW-0863">Zinc-finger</keyword>
<dbReference type="InterPro" id="IPR041010">
    <property type="entry name" value="Znf-ACC"/>
</dbReference>
<evidence type="ECO:0000256" key="1">
    <source>
        <dbReference type="ARBA" id="ARBA00004496"/>
    </source>
</evidence>
<feature type="binding site" evidence="13">
    <location>
        <position position="46"/>
    </location>
    <ligand>
        <name>Zn(2+)</name>
        <dbReference type="ChEBI" id="CHEBI:29105"/>
    </ligand>
</feature>
<organism evidence="15 16">
    <name type="scientific">Candidatus Fervidibacter japonicus</name>
    <dbReference type="NCBI Taxonomy" id="2035412"/>
    <lineage>
        <taxon>Bacteria</taxon>
        <taxon>Candidatus Fervidibacterota</taxon>
        <taxon>Candidatus Fervidibacter</taxon>
    </lineage>
</organism>
<evidence type="ECO:0000256" key="7">
    <source>
        <dbReference type="ARBA" id="ARBA00022832"/>
    </source>
</evidence>
<dbReference type="PRINTS" id="PR01070">
    <property type="entry name" value="ACCCTRFRASEB"/>
</dbReference>
<gene>
    <name evidence="13 15" type="primary">accD</name>
    <name evidence="15" type="ORF">HRbin17_02260</name>
</gene>
<evidence type="ECO:0000256" key="6">
    <source>
        <dbReference type="ARBA" id="ARBA00022771"/>
    </source>
</evidence>
<evidence type="ECO:0000256" key="8">
    <source>
        <dbReference type="ARBA" id="ARBA00022833"/>
    </source>
</evidence>
<feature type="binding site" evidence="13">
    <location>
        <position position="49"/>
    </location>
    <ligand>
        <name>Zn(2+)</name>
        <dbReference type="ChEBI" id="CHEBI:29105"/>
    </ligand>
</feature>
<comment type="caution">
    <text evidence="15">The sequence shown here is derived from an EMBL/GenBank/DDBJ whole genome shotgun (WGS) entry which is preliminary data.</text>
</comment>
<evidence type="ECO:0000313" key="15">
    <source>
        <dbReference type="EMBL" id="GBC99729.1"/>
    </source>
</evidence>
<dbReference type="GO" id="GO:2001295">
    <property type="term" value="P:malonyl-CoA biosynthetic process"/>
    <property type="evidence" value="ECO:0007669"/>
    <property type="project" value="UniProtKB-UniRule"/>
</dbReference>
<feature type="binding site" evidence="13">
    <location>
        <position position="30"/>
    </location>
    <ligand>
        <name>Zn(2+)</name>
        <dbReference type="ChEBI" id="CHEBI:29105"/>
    </ligand>
</feature>
<dbReference type="GO" id="GO:0006633">
    <property type="term" value="P:fatty acid biosynthetic process"/>
    <property type="evidence" value="ECO:0007669"/>
    <property type="project" value="UniProtKB-KW"/>
</dbReference>
<keyword evidence="4 13" id="KW-0479">Metal-binding</keyword>
<feature type="zinc finger region" description="C4-type" evidence="13">
    <location>
        <begin position="27"/>
        <end position="49"/>
    </location>
</feature>
<dbReference type="InterPro" id="IPR029045">
    <property type="entry name" value="ClpP/crotonase-like_dom_sf"/>
</dbReference>
<evidence type="ECO:0000256" key="12">
    <source>
        <dbReference type="ARBA" id="ARBA00025280"/>
    </source>
</evidence>
<comment type="function">
    <text evidence="12 13">Component of the acetyl coenzyme A carboxylase (ACC) complex. Biotin carboxylase (BC) catalyzes the carboxylation of biotin on its carrier protein (BCCP) and then the CO(2) group is transferred by the transcarboxylase to acetyl-CoA to form malonyl-CoA.</text>
</comment>
<comment type="catalytic activity">
    <reaction evidence="13">
        <text>N(6)-carboxybiotinyl-L-lysyl-[protein] + acetyl-CoA = N(6)-biotinyl-L-lysyl-[protein] + malonyl-CoA</text>
        <dbReference type="Rhea" id="RHEA:54728"/>
        <dbReference type="Rhea" id="RHEA-COMP:10505"/>
        <dbReference type="Rhea" id="RHEA-COMP:10506"/>
        <dbReference type="ChEBI" id="CHEBI:57288"/>
        <dbReference type="ChEBI" id="CHEBI:57384"/>
        <dbReference type="ChEBI" id="CHEBI:83144"/>
        <dbReference type="ChEBI" id="CHEBI:83145"/>
        <dbReference type="EC" id="2.1.3.15"/>
    </reaction>
</comment>
<keyword evidence="7 13" id="KW-0276">Fatty acid metabolism</keyword>
<dbReference type="UniPathway" id="UPA00655">
    <property type="reaction ID" value="UER00711"/>
</dbReference>
<evidence type="ECO:0000256" key="2">
    <source>
        <dbReference type="ARBA" id="ARBA00022516"/>
    </source>
</evidence>
<dbReference type="SUPFAM" id="SSF52096">
    <property type="entry name" value="ClpP/crotonase"/>
    <property type="match status" value="1"/>
</dbReference>
<comment type="cofactor">
    <cofactor evidence="13">
        <name>Zn(2+)</name>
        <dbReference type="ChEBI" id="CHEBI:29105"/>
    </cofactor>
    <text evidence="13">Binds 1 zinc ion per subunit.</text>
</comment>
<dbReference type="EMBL" id="BEHT01000036">
    <property type="protein sequence ID" value="GBC99729.1"/>
    <property type="molecule type" value="Genomic_DNA"/>
</dbReference>
<feature type="domain" description="CoA carboxyltransferase N-terminal" evidence="14">
    <location>
        <begin position="23"/>
        <end position="276"/>
    </location>
</feature>
<keyword evidence="15" id="KW-0436">Ligase</keyword>
<dbReference type="GO" id="GO:0005524">
    <property type="term" value="F:ATP binding"/>
    <property type="evidence" value="ECO:0007669"/>
    <property type="project" value="UniProtKB-KW"/>
</dbReference>
<evidence type="ECO:0000256" key="13">
    <source>
        <dbReference type="HAMAP-Rule" id="MF_01395"/>
    </source>
</evidence>
<keyword evidence="11 13" id="KW-0275">Fatty acid biosynthesis</keyword>
<dbReference type="PANTHER" id="PTHR42995:SF5">
    <property type="entry name" value="ACETYL-COENZYME A CARBOXYLASE CARBOXYL TRANSFERASE SUBUNIT BETA, CHLOROPLASTIC"/>
    <property type="match status" value="1"/>
</dbReference>
<evidence type="ECO:0000256" key="11">
    <source>
        <dbReference type="ARBA" id="ARBA00023160"/>
    </source>
</evidence>
<dbReference type="GO" id="GO:0003989">
    <property type="term" value="F:acetyl-CoA carboxylase activity"/>
    <property type="evidence" value="ECO:0007669"/>
    <property type="project" value="InterPro"/>
</dbReference>
<dbReference type="Proteomes" id="UP000236173">
    <property type="component" value="Unassembled WGS sequence"/>
</dbReference>
<dbReference type="Pfam" id="PF17848">
    <property type="entry name" value="Zn_ribbon_ACC"/>
    <property type="match status" value="1"/>
</dbReference>
<dbReference type="EC" id="2.1.3.15" evidence="13"/>
<dbReference type="PANTHER" id="PTHR42995">
    <property type="entry name" value="ACETYL-COENZYME A CARBOXYLASE CARBOXYL TRANSFERASE SUBUNIT BETA, CHLOROPLASTIC"/>
    <property type="match status" value="1"/>
</dbReference>
<evidence type="ECO:0000256" key="10">
    <source>
        <dbReference type="ARBA" id="ARBA00023098"/>
    </source>
</evidence>
<keyword evidence="8 13" id="KW-0862">Zinc</keyword>
<evidence type="ECO:0000256" key="5">
    <source>
        <dbReference type="ARBA" id="ARBA00022741"/>
    </source>
</evidence>
<dbReference type="GO" id="GO:0009317">
    <property type="term" value="C:acetyl-CoA carboxylase complex"/>
    <property type="evidence" value="ECO:0007669"/>
    <property type="project" value="InterPro"/>
</dbReference>
<evidence type="ECO:0000313" key="16">
    <source>
        <dbReference type="Proteomes" id="UP000236173"/>
    </source>
</evidence>
<keyword evidence="5 13" id="KW-0547">Nucleotide-binding</keyword>
<dbReference type="GO" id="GO:0008270">
    <property type="term" value="F:zinc ion binding"/>
    <property type="evidence" value="ECO:0007669"/>
    <property type="project" value="UniProtKB-UniRule"/>
</dbReference>
<evidence type="ECO:0000259" key="14">
    <source>
        <dbReference type="PROSITE" id="PS50980"/>
    </source>
</evidence>
<name>A0A2H5XEW6_9BACT</name>
<comment type="subunit">
    <text evidence="13">Acetyl-CoA carboxylase is a heterohexamer composed of biotin carboxyl carrier protein (AccB), biotin carboxylase (AccC) and two subunits each of ACCase subunit alpha (AccA) and ACCase subunit beta (AccD).</text>
</comment>
<dbReference type="InterPro" id="IPR034733">
    <property type="entry name" value="AcCoA_carboxyl_beta"/>
</dbReference>
<accession>A0A2H5XEW6</accession>
<dbReference type="HAMAP" id="MF_01395">
    <property type="entry name" value="AcetylCoA_CT_beta"/>
    <property type="match status" value="1"/>
</dbReference>
<comment type="pathway">
    <text evidence="13">Lipid metabolism; malonyl-CoA biosynthesis; malonyl-CoA from acetyl-CoA: step 1/1.</text>
</comment>
<keyword evidence="3 13" id="KW-0808">Transferase</keyword>
<dbReference type="AlphaFoldDB" id="A0A2H5XEW6"/>
<keyword evidence="9 13" id="KW-0067">ATP-binding</keyword>
<keyword evidence="10 13" id="KW-0443">Lipid metabolism</keyword>
<evidence type="ECO:0000256" key="9">
    <source>
        <dbReference type="ARBA" id="ARBA00022840"/>
    </source>
</evidence>
<dbReference type="GO" id="GO:0016743">
    <property type="term" value="F:carboxyl- or carbamoyltransferase activity"/>
    <property type="evidence" value="ECO:0007669"/>
    <property type="project" value="UniProtKB-UniRule"/>
</dbReference>
<proteinExistence type="inferred from homology"/>
<dbReference type="InterPro" id="IPR000438">
    <property type="entry name" value="Acetyl_CoA_COase_Trfase_b_su"/>
</dbReference>
<reference evidence="16" key="1">
    <citation type="submission" date="2017-09" db="EMBL/GenBank/DDBJ databases">
        <title>Metaegenomics of thermophilic ammonia-oxidizing enrichment culture.</title>
        <authorList>
            <person name="Kato S."/>
            <person name="Suzuki K."/>
        </authorList>
    </citation>
    <scope>NUCLEOTIDE SEQUENCE [LARGE SCALE GENOMIC DNA]</scope>
</reference>
<sequence length="276" mass="30538">MEAERTQPTPTPGVSLAELPQDVWHKCSQCEALVYRKEFEANLKVCPRCGYHERIGAWERLAITVDENSFVEWDRHLCPADPLNFPDYADKMRRDQQRTGLKDAALTGEATIDGMPVAIGITDFQFMGGSMGSVVGEKIARLMERAIDKRLPVFIVIGSGGGARMQEGLLSLMQMAKTSAACGRLKEAQLPYIALLTDSMAGVHASFGSLADITLAEPGALVGFTGPRVIELSLKIKVPKEHRQAEFQFQHGHIDLIVSRKQVRPTVAKLLRFWYG</sequence>
<evidence type="ECO:0000256" key="3">
    <source>
        <dbReference type="ARBA" id="ARBA00022679"/>
    </source>
</evidence>
<dbReference type="Pfam" id="PF01039">
    <property type="entry name" value="Carboxyl_trans"/>
    <property type="match status" value="1"/>
</dbReference>
<protein>
    <recommendedName>
        <fullName evidence="13">Acetyl-coenzyme A carboxylase carboxyl transferase subunit beta</fullName>
        <shortName evidence="13">ACCase subunit beta</shortName>
        <shortName evidence="13">Acetyl-CoA carboxylase carboxyltransferase subunit beta</shortName>
        <ecNumber evidence="13">2.1.3.15</ecNumber>
    </recommendedName>
</protein>
<comment type="similarity">
    <text evidence="13">Belongs to the AccD/PCCB family.</text>
</comment>
<dbReference type="PROSITE" id="PS50980">
    <property type="entry name" value="COA_CT_NTER"/>
    <property type="match status" value="1"/>
</dbReference>
<keyword evidence="2 13" id="KW-0444">Lipid biosynthesis</keyword>
<feature type="binding site" evidence="13">
    <location>
        <position position="27"/>
    </location>
    <ligand>
        <name>Zn(2+)</name>
        <dbReference type="ChEBI" id="CHEBI:29105"/>
    </ligand>
</feature>
<dbReference type="NCBIfam" id="TIGR00515">
    <property type="entry name" value="accD"/>
    <property type="match status" value="1"/>
</dbReference>
<keyword evidence="13" id="KW-0963">Cytoplasm</keyword>
<dbReference type="Gene3D" id="3.90.226.10">
    <property type="entry name" value="2-enoyl-CoA Hydratase, Chain A, domain 1"/>
    <property type="match status" value="1"/>
</dbReference>
<evidence type="ECO:0000256" key="4">
    <source>
        <dbReference type="ARBA" id="ARBA00022723"/>
    </source>
</evidence>
<comment type="subcellular location">
    <subcellularLocation>
        <location evidence="1 13">Cytoplasm</location>
    </subcellularLocation>
</comment>
<dbReference type="InterPro" id="IPR011762">
    <property type="entry name" value="COA_CT_N"/>
</dbReference>